<accession>A0A6C2C1W3</accession>
<dbReference type="InterPro" id="IPR027417">
    <property type="entry name" value="P-loop_NTPase"/>
</dbReference>
<feature type="domain" description="ABC transporter" evidence="8">
    <location>
        <begin position="6"/>
        <end position="236"/>
    </location>
</feature>
<evidence type="ECO:0000259" key="8">
    <source>
        <dbReference type="PROSITE" id="PS50893"/>
    </source>
</evidence>
<dbReference type="EMBL" id="SDGZ01000026">
    <property type="protein sequence ID" value="TYC47934.1"/>
    <property type="molecule type" value="Genomic_DNA"/>
</dbReference>
<protein>
    <recommendedName>
        <fullName evidence="7">ABC-type quaternary amine transporter</fullName>
        <ecNumber evidence="7">7.6.2.9</ecNumber>
    </recommendedName>
</protein>
<name>A0A6C2C1W3_9LACO</name>
<keyword evidence="6" id="KW-0472">Membrane</keyword>
<dbReference type="RefSeq" id="WP_148623767.1">
    <property type="nucleotide sequence ID" value="NZ_SDGZ01000026.1"/>
</dbReference>
<dbReference type="SUPFAM" id="SSF52540">
    <property type="entry name" value="P-loop containing nucleoside triphosphate hydrolases"/>
    <property type="match status" value="1"/>
</dbReference>
<dbReference type="PROSITE" id="PS00211">
    <property type="entry name" value="ABC_TRANSPORTER_1"/>
    <property type="match status" value="1"/>
</dbReference>
<dbReference type="GO" id="GO:0015594">
    <property type="term" value="F:ABC-type putrescine transporter activity"/>
    <property type="evidence" value="ECO:0007669"/>
    <property type="project" value="InterPro"/>
</dbReference>
<evidence type="ECO:0000256" key="6">
    <source>
        <dbReference type="ARBA" id="ARBA00023136"/>
    </source>
</evidence>
<dbReference type="SUPFAM" id="SSF50331">
    <property type="entry name" value="MOP-like"/>
    <property type="match status" value="1"/>
</dbReference>
<dbReference type="EC" id="7.6.2.9" evidence="7"/>
<evidence type="ECO:0000256" key="3">
    <source>
        <dbReference type="ARBA" id="ARBA00022741"/>
    </source>
</evidence>
<dbReference type="InterPro" id="IPR003439">
    <property type="entry name" value="ABC_transporter-like_ATP-bd"/>
</dbReference>
<dbReference type="FunFam" id="3.40.50.300:FF:000425">
    <property type="entry name" value="Probable ABC transporter, ATP-binding subunit"/>
    <property type="match status" value="1"/>
</dbReference>
<keyword evidence="4 9" id="KW-0067">ATP-binding</keyword>
<comment type="caution">
    <text evidence="9">The sequence shown here is derived from an EMBL/GenBank/DDBJ whole genome shotgun (WGS) entry which is preliminary data.</text>
</comment>
<dbReference type="AlphaFoldDB" id="A0A6C2C1W3"/>
<keyword evidence="2" id="KW-1003">Cell membrane</keyword>
<dbReference type="InterPro" id="IPR050093">
    <property type="entry name" value="ABC_SmlMolc_Importer"/>
</dbReference>
<evidence type="ECO:0000256" key="5">
    <source>
        <dbReference type="ARBA" id="ARBA00022967"/>
    </source>
</evidence>
<dbReference type="GO" id="GO:0015418">
    <property type="term" value="F:ABC-type quaternary ammonium compound transporting activity"/>
    <property type="evidence" value="ECO:0007669"/>
    <property type="project" value="UniProtKB-EC"/>
</dbReference>
<evidence type="ECO:0000313" key="10">
    <source>
        <dbReference type="Proteomes" id="UP000371977"/>
    </source>
</evidence>
<dbReference type="PANTHER" id="PTHR42781">
    <property type="entry name" value="SPERMIDINE/PUTRESCINE IMPORT ATP-BINDING PROTEIN POTA"/>
    <property type="match status" value="1"/>
</dbReference>
<dbReference type="InterPro" id="IPR008995">
    <property type="entry name" value="Mo/tungstate-bd_C_term_dom"/>
</dbReference>
<dbReference type="GO" id="GO:0043190">
    <property type="term" value="C:ATP-binding cassette (ABC) transporter complex"/>
    <property type="evidence" value="ECO:0007669"/>
    <property type="project" value="InterPro"/>
</dbReference>
<keyword evidence="5" id="KW-1278">Translocase</keyword>
<dbReference type="Proteomes" id="UP000371977">
    <property type="component" value="Unassembled WGS sequence"/>
</dbReference>
<gene>
    <name evidence="9" type="ORF">ESZ50_10515</name>
</gene>
<keyword evidence="3" id="KW-0547">Nucleotide-binding</keyword>
<dbReference type="Pfam" id="PF08402">
    <property type="entry name" value="TOBE_2"/>
    <property type="match status" value="1"/>
</dbReference>
<dbReference type="InterPro" id="IPR017871">
    <property type="entry name" value="ABC_transporter-like_CS"/>
</dbReference>
<dbReference type="InterPro" id="IPR013611">
    <property type="entry name" value="Transp-assoc_OB_typ2"/>
</dbReference>
<organism evidence="9 10">
    <name type="scientific">Weissella muntiaci</name>
    <dbReference type="NCBI Taxonomy" id="2508881"/>
    <lineage>
        <taxon>Bacteria</taxon>
        <taxon>Bacillati</taxon>
        <taxon>Bacillota</taxon>
        <taxon>Bacilli</taxon>
        <taxon>Lactobacillales</taxon>
        <taxon>Lactobacillaceae</taxon>
        <taxon>Weissella</taxon>
    </lineage>
</organism>
<dbReference type="GO" id="GO:0016887">
    <property type="term" value="F:ATP hydrolysis activity"/>
    <property type="evidence" value="ECO:0007669"/>
    <property type="project" value="InterPro"/>
</dbReference>
<dbReference type="InterPro" id="IPR003593">
    <property type="entry name" value="AAA+_ATPase"/>
</dbReference>
<evidence type="ECO:0000256" key="7">
    <source>
        <dbReference type="ARBA" id="ARBA00066388"/>
    </source>
</evidence>
<evidence type="ECO:0000313" key="9">
    <source>
        <dbReference type="EMBL" id="TYC47934.1"/>
    </source>
</evidence>
<sequence>MTQPIIEFKHVAKSFGDTLVLKNVDLEIEAGKFYTLLGPSGSGKTTILRLISGMIDATEGDIMFAGRRINDVPAEKRPVNTVFQNYALFPNMNVFDNVAFGMSIKGKPKNEITAKVTEMLGLVKLSGLENREISELSGGQQQRVAIARALANEPQVLLLDEPLSALDYKLRKQMQYELREIQQRLGITFIFVTHDQEEALAMSDWIFLTNDGEIAQNGTPVDIYDEPINRFVADFIGESNIIPGIMKADYLVHFVGKDFENVDGGMRPNEPVEVVLRPEDLDLVEVSAGKLVVTIDDQSFRGDYYEITAHDDDQNEWQVQATNPAVIGERRGLFFDPEDIHIMRLNESEDEFDARLEKYEEETEDDDQ</sequence>
<dbReference type="CDD" id="cd03300">
    <property type="entry name" value="ABC_PotA_N"/>
    <property type="match status" value="1"/>
</dbReference>
<dbReference type="Gene3D" id="2.40.50.100">
    <property type="match status" value="1"/>
</dbReference>
<evidence type="ECO:0000256" key="4">
    <source>
        <dbReference type="ARBA" id="ARBA00022840"/>
    </source>
</evidence>
<dbReference type="SMART" id="SM00382">
    <property type="entry name" value="AAA"/>
    <property type="match status" value="1"/>
</dbReference>
<dbReference type="OrthoDB" id="9790614at2"/>
<evidence type="ECO:0000256" key="1">
    <source>
        <dbReference type="ARBA" id="ARBA00022448"/>
    </source>
</evidence>
<proteinExistence type="predicted"/>
<evidence type="ECO:0000256" key="2">
    <source>
        <dbReference type="ARBA" id="ARBA00022475"/>
    </source>
</evidence>
<keyword evidence="10" id="KW-1185">Reference proteome</keyword>
<dbReference type="InterPro" id="IPR017879">
    <property type="entry name" value="PotA_ATP-bd"/>
</dbReference>
<dbReference type="Gene3D" id="3.40.50.300">
    <property type="entry name" value="P-loop containing nucleotide triphosphate hydrolases"/>
    <property type="match status" value="1"/>
</dbReference>
<dbReference type="Pfam" id="PF00005">
    <property type="entry name" value="ABC_tran"/>
    <property type="match status" value="1"/>
</dbReference>
<dbReference type="PANTHER" id="PTHR42781:SF4">
    <property type="entry name" value="SPERMIDINE_PUTRESCINE IMPORT ATP-BINDING PROTEIN POTA"/>
    <property type="match status" value="1"/>
</dbReference>
<dbReference type="GO" id="GO:0005524">
    <property type="term" value="F:ATP binding"/>
    <property type="evidence" value="ECO:0007669"/>
    <property type="project" value="UniProtKB-KW"/>
</dbReference>
<dbReference type="PROSITE" id="PS50893">
    <property type="entry name" value="ABC_TRANSPORTER_2"/>
    <property type="match status" value="1"/>
</dbReference>
<reference evidence="9 10" key="1">
    <citation type="submission" date="2019-01" db="EMBL/GenBank/DDBJ databases">
        <title>Weissella sp. nov., a novel lactic acid bacterium isolated from animal feces.</title>
        <authorList>
            <person name="Wang L.-T."/>
        </authorList>
    </citation>
    <scope>NUCLEOTIDE SEQUENCE [LARGE SCALE GENOMIC DNA]</scope>
    <source>
        <strain evidence="9 10">8H-2</strain>
    </source>
</reference>
<keyword evidence="1" id="KW-0813">Transport</keyword>